<organism evidence="6 7">
    <name type="scientific">Steroidobacter flavus</name>
    <dbReference type="NCBI Taxonomy" id="1842136"/>
    <lineage>
        <taxon>Bacteria</taxon>
        <taxon>Pseudomonadati</taxon>
        <taxon>Pseudomonadota</taxon>
        <taxon>Gammaproteobacteria</taxon>
        <taxon>Steroidobacterales</taxon>
        <taxon>Steroidobacteraceae</taxon>
        <taxon>Steroidobacter</taxon>
    </lineage>
</organism>
<dbReference type="InterPro" id="IPR050469">
    <property type="entry name" value="Diguanylate_Cyclase"/>
</dbReference>
<evidence type="ECO:0000313" key="6">
    <source>
        <dbReference type="EMBL" id="MFC4307850.1"/>
    </source>
</evidence>
<proteinExistence type="predicted"/>
<reference evidence="7" key="1">
    <citation type="journal article" date="2019" name="Int. J. Syst. Evol. Microbiol.">
        <title>The Global Catalogue of Microorganisms (GCM) 10K type strain sequencing project: providing services to taxonomists for standard genome sequencing and annotation.</title>
        <authorList>
            <consortium name="The Broad Institute Genomics Platform"/>
            <consortium name="The Broad Institute Genome Sequencing Center for Infectious Disease"/>
            <person name="Wu L."/>
            <person name="Ma J."/>
        </authorList>
    </citation>
    <scope>NUCLEOTIDE SEQUENCE [LARGE SCALE GENOMIC DNA]</scope>
    <source>
        <strain evidence="7">CGMCC 1.10759</strain>
    </source>
</reference>
<keyword evidence="6" id="KW-0548">Nucleotidyltransferase</keyword>
<feature type="chain" id="PRO_5046359595" description="diguanylate cyclase" evidence="4">
    <location>
        <begin position="27"/>
        <end position="569"/>
    </location>
</feature>
<evidence type="ECO:0000259" key="5">
    <source>
        <dbReference type="PROSITE" id="PS50887"/>
    </source>
</evidence>
<protein>
    <recommendedName>
        <fullName evidence="1">diguanylate cyclase</fullName>
        <ecNumber evidence="1">2.7.7.65</ecNumber>
    </recommendedName>
</protein>
<feature type="transmembrane region" description="Helical" evidence="3">
    <location>
        <begin position="274"/>
        <end position="293"/>
    </location>
</feature>
<evidence type="ECO:0000313" key="7">
    <source>
        <dbReference type="Proteomes" id="UP001595904"/>
    </source>
</evidence>
<keyword evidence="6" id="KW-0808">Transferase</keyword>
<dbReference type="InterPro" id="IPR011623">
    <property type="entry name" value="7TMR_DISM_rcpt_extracell_dom1"/>
</dbReference>
<dbReference type="Proteomes" id="UP001595904">
    <property type="component" value="Unassembled WGS sequence"/>
</dbReference>
<keyword evidence="3" id="KW-1133">Transmembrane helix</keyword>
<name>A0ABV8SKL3_9GAMM</name>
<keyword evidence="7" id="KW-1185">Reference proteome</keyword>
<dbReference type="InterPro" id="IPR000160">
    <property type="entry name" value="GGDEF_dom"/>
</dbReference>
<dbReference type="Pfam" id="PF07695">
    <property type="entry name" value="7TMR-DISM_7TM"/>
    <property type="match status" value="1"/>
</dbReference>
<accession>A0ABV8SKL3</accession>
<sequence>MREWLATWLLALGACLLALPSSGSAAATVVASGTGLRVDLLDPTTGDVSIDELTGGTLDPRFQPFDPAAARKRDGAFWLRLRAEENSTPGAVPTLNISKSRHLQIQAYTVEGGHTVPLRTATYLPGFRGMHQQVFALPDRLTEGQLLYVHIDPQGQGWEGLMFSVSTLEQTLATGAEHARMIALAFGALMAMAFSSLLIWLVLSDRLLLFYATLFSLQALYVAYLSGQGFEWPVLELGASVMSYTWNVTAALSGAAACLFVREIAELRLYSPKVYSIFGWMAGTFVVLAFANLAQHIGLGGVVAAIGNLVFLGSAIFTLVVAFLAWQRNNRAAGWFLIAWGLLEGFTIATAIRLLLTDPEGAEGLLYYGLPLSMVAAAVLIALGVADRLRDQRLALSDAEKRAQTDPLTGVLNRRSLVERLEAACLRARARGLPIALLFIDLDHFKEINDTRGHQAGDACLRAIIDPIHAELRQSDVIGRYGGEEFVVILSSADIAAAGPIAERIRHRVADVRVEGFGDPIRVTCSIGVATSDTLGVWGEHLIARADEAVYDAKRSGRNRVQIAGALTA</sequence>
<dbReference type="NCBIfam" id="TIGR00254">
    <property type="entry name" value="GGDEF"/>
    <property type="match status" value="1"/>
</dbReference>
<evidence type="ECO:0000256" key="1">
    <source>
        <dbReference type="ARBA" id="ARBA00012528"/>
    </source>
</evidence>
<feature type="transmembrane region" description="Helical" evidence="3">
    <location>
        <begin position="368"/>
        <end position="386"/>
    </location>
</feature>
<dbReference type="Gene3D" id="3.30.70.270">
    <property type="match status" value="1"/>
</dbReference>
<keyword evidence="4" id="KW-0732">Signal</keyword>
<comment type="caution">
    <text evidence="6">The sequence shown here is derived from an EMBL/GenBank/DDBJ whole genome shotgun (WGS) entry which is preliminary data.</text>
</comment>
<feature type="transmembrane region" description="Helical" evidence="3">
    <location>
        <begin position="333"/>
        <end position="356"/>
    </location>
</feature>
<dbReference type="CDD" id="cd01949">
    <property type="entry name" value="GGDEF"/>
    <property type="match status" value="1"/>
</dbReference>
<dbReference type="SUPFAM" id="SSF55073">
    <property type="entry name" value="Nucleotide cyclase"/>
    <property type="match status" value="1"/>
</dbReference>
<feature type="signal peptide" evidence="4">
    <location>
        <begin position="1"/>
        <end position="26"/>
    </location>
</feature>
<feature type="transmembrane region" description="Helical" evidence="3">
    <location>
        <begin position="244"/>
        <end position="262"/>
    </location>
</feature>
<gene>
    <name evidence="6" type="ORF">ACFPN2_02045</name>
</gene>
<evidence type="ECO:0000256" key="4">
    <source>
        <dbReference type="SAM" id="SignalP"/>
    </source>
</evidence>
<dbReference type="PROSITE" id="PS50887">
    <property type="entry name" value="GGDEF"/>
    <property type="match status" value="1"/>
</dbReference>
<feature type="transmembrane region" description="Helical" evidence="3">
    <location>
        <begin position="208"/>
        <end position="224"/>
    </location>
</feature>
<dbReference type="Pfam" id="PF00990">
    <property type="entry name" value="GGDEF"/>
    <property type="match status" value="1"/>
</dbReference>
<dbReference type="InterPro" id="IPR043128">
    <property type="entry name" value="Rev_trsase/Diguanyl_cyclase"/>
</dbReference>
<keyword evidence="3" id="KW-0812">Transmembrane</keyword>
<evidence type="ECO:0000256" key="3">
    <source>
        <dbReference type="SAM" id="Phobius"/>
    </source>
</evidence>
<comment type="catalytic activity">
    <reaction evidence="2">
        <text>2 GTP = 3',3'-c-di-GMP + 2 diphosphate</text>
        <dbReference type="Rhea" id="RHEA:24898"/>
        <dbReference type="ChEBI" id="CHEBI:33019"/>
        <dbReference type="ChEBI" id="CHEBI:37565"/>
        <dbReference type="ChEBI" id="CHEBI:58805"/>
        <dbReference type="EC" id="2.7.7.65"/>
    </reaction>
</comment>
<dbReference type="RefSeq" id="WP_380594467.1">
    <property type="nucleotide sequence ID" value="NZ_JBHSDU010000001.1"/>
</dbReference>
<dbReference type="PROSITE" id="PS51257">
    <property type="entry name" value="PROKAR_LIPOPROTEIN"/>
    <property type="match status" value="1"/>
</dbReference>
<dbReference type="InterPro" id="IPR029787">
    <property type="entry name" value="Nucleotide_cyclase"/>
</dbReference>
<feature type="domain" description="GGDEF" evidence="5">
    <location>
        <begin position="433"/>
        <end position="566"/>
    </location>
</feature>
<feature type="transmembrane region" description="Helical" evidence="3">
    <location>
        <begin position="181"/>
        <end position="201"/>
    </location>
</feature>
<dbReference type="GO" id="GO:0052621">
    <property type="term" value="F:diguanylate cyclase activity"/>
    <property type="evidence" value="ECO:0007669"/>
    <property type="project" value="UniProtKB-EC"/>
</dbReference>
<dbReference type="PANTHER" id="PTHR45138">
    <property type="entry name" value="REGULATORY COMPONENTS OF SENSORY TRANSDUCTION SYSTEM"/>
    <property type="match status" value="1"/>
</dbReference>
<evidence type="ECO:0000256" key="2">
    <source>
        <dbReference type="ARBA" id="ARBA00034247"/>
    </source>
</evidence>
<dbReference type="PANTHER" id="PTHR45138:SF9">
    <property type="entry name" value="DIGUANYLATE CYCLASE DGCM-RELATED"/>
    <property type="match status" value="1"/>
</dbReference>
<dbReference type="SMART" id="SM00267">
    <property type="entry name" value="GGDEF"/>
    <property type="match status" value="1"/>
</dbReference>
<dbReference type="EC" id="2.7.7.65" evidence="1"/>
<dbReference type="EMBL" id="JBHSDU010000001">
    <property type="protein sequence ID" value="MFC4307850.1"/>
    <property type="molecule type" value="Genomic_DNA"/>
</dbReference>
<feature type="transmembrane region" description="Helical" evidence="3">
    <location>
        <begin position="299"/>
        <end position="326"/>
    </location>
</feature>
<keyword evidence="3" id="KW-0472">Membrane</keyword>